<dbReference type="PATRIC" id="fig|1188261.3.peg.3607"/>
<proteinExistence type="predicted"/>
<keyword evidence="1" id="KW-0812">Transmembrane</keyword>
<organism evidence="2 3">
    <name type="scientific">Alkalihalophilus marmarensis DSM 21297</name>
    <dbReference type="NCBI Taxonomy" id="1188261"/>
    <lineage>
        <taxon>Bacteria</taxon>
        <taxon>Bacillati</taxon>
        <taxon>Bacillota</taxon>
        <taxon>Bacilli</taxon>
        <taxon>Bacillales</taxon>
        <taxon>Bacillaceae</taxon>
        <taxon>Alkalihalophilus</taxon>
    </lineage>
</organism>
<keyword evidence="3" id="KW-1185">Reference proteome</keyword>
<protein>
    <submittedName>
        <fullName evidence="2">Uncharacterized protein</fullName>
    </submittedName>
</protein>
<evidence type="ECO:0000313" key="2">
    <source>
        <dbReference type="EMBL" id="ERN51512.1"/>
    </source>
</evidence>
<reference evidence="2 3" key="1">
    <citation type="journal article" date="2013" name="Genome Announc.">
        <title>Genome Sequence of the Extreme Obligate Alkaliphile Bacillus marmarensis Strain DSM 21297.</title>
        <authorList>
            <person name="Wernick D.G."/>
            <person name="Choi K.Y."/>
            <person name="Tat C.A."/>
            <person name="Lafontaine Rivera J.G."/>
            <person name="Liao J.C."/>
        </authorList>
    </citation>
    <scope>NUCLEOTIDE SEQUENCE [LARGE SCALE GENOMIC DNA]</scope>
    <source>
        <strain evidence="2 3">DSM 21297</strain>
    </source>
</reference>
<keyword evidence="1" id="KW-1133">Transmembrane helix</keyword>
<feature type="transmembrane region" description="Helical" evidence="1">
    <location>
        <begin position="20"/>
        <end position="47"/>
    </location>
</feature>
<evidence type="ECO:0000313" key="3">
    <source>
        <dbReference type="Proteomes" id="UP000017170"/>
    </source>
</evidence>
<name>U6SJF6_9BACI</name>
<dbReference type="Proteomes" id="UP000017170">
    <property type="component" value="Unassembled WGS sequence"/>
</dbReference>
<dbReference type="EMBL" id="ATAE01000052">
    <property type="protein sequence ID" value="ERN51512.1"/>
    <property type="molecule type" value="Genomic_DNA"/>
</dbReference>
<keyword evidence="1" id="KW-0472">Membrane</keyword>
<gene>
    <name evidence="2" type="ORF">A33I_20290</name>
</gene>
<sequence length="51" mass="5783">MLAFQVVEQVGHRLLALELFVVAYFFVVCTGNFTPSSVLNIVFRFVFIGNE</sequence>
<dbReference type="RefSeq" id="WP_022629624.1">
    <property type="nucleotide sequence ID" value="NZ_ATAE01000052.1"/>
</dbReference>
<comment type="caution">
    <text evidence="2">The sequence shown here is derived from an EMBL/GenBank/DDBJ whole genome shotgun (WGS) entry which is preliminary data.</text>
</comment>
<evidence type="ECO:0000256" key="1">
    <source>
        <dbReference type="SAM" id="Phobius"/>
    </source>
</evidence>
<accession>U6SJF6</accession>
<dbReference type="AlphaFoldDB" id="U6SJF6"/>